<dbReference type="PANTHER" id="PTHR46586:SF3">
    <property type="entry name" value="ANKYRIN REPEAT-CONTAINING PROTEIN"/>
    <property type="match status" value="1"/>
</dbReference>
<evidence type="ECO:0000313" key="2">
    <source>
        <dbReference type="Proteomes" id="UP001527925"/>
    </source>
</evidence>
<dbReference type="PANTHER" id="PTHR46586">
    <property type="entry name" value="ANKYRIN REPEAT-CONTAINING PROTEIN"/>
    <property type="match status" value="1"/>
</dbReference>
<dbReference type="Gene3D" id="1.25.40.20">
    <property type="entry name" value="Ankyrin repeat-containing domain"/>
    <property type="match status" value="1"/>
</dbReference>
<dbReference type="EMBL" id="JADGIZ020000037">
    <property type="protein sequence ID" value="KAL2914132.1"/>
    <property type="molecule type" value="Genomic_DNA"/>
</dbReference>
<evidence type="ECO:0008006" key="3">
    <source>
        <dbReference type="Google" id="ProtNLM"/>
    </source>
</evidence>
<reference evidence="1 2" key="1">
    <citation type="submission" date="2023-09" db="EMBL/GenBank/DDBJ databases">
        <title>Pangenome analysis of Batrachochytrium dendrobatidis and related Chytrids.</title>
        <authorList>
            <person name="Yacoub M.N."/>
            <person name="Stajich J.E."/>
            <person name="James T.Y."/>
        </authorList>
    </citation>
    <scope>NUCLEOTIDE SEQUENCE [LARGE SCALE GENOMIC DNA]</scope>
    <source>
        <strain evidence="1 2">JEL0888</strain>
    </source>
</reference>
<keyword evidence="2" id="KW-1185">Reference proteome</keyword>
<accession>A0ABR4N3M9</accession>
<dbReference type="Proteomes" id="UP001527925">
    <property type="component" value="Unassembled WGS sequence"/>
</dbReference>
<dbReference type="SUPFAM" id="SSF48403">
    <property type="entry name" value="Ankyrin repeat"/>
    <property type="match status" value="1"/>
</dbReference>
<gene>
    <name evidence="1" type="ORF">HK105_206390</name>
</gene>
<protein>
    <recommendedName>
        <fullName evidence="3">Ankyrin repeat protein</fullName>
    </recommendedName>
</protein>
<dbReference type="InterPro" id="IPR052050">
    <property type="entry name" value="SecEffector_AnkRepeat"/>
</dbReference>
<comment type="caution">
    <text evidence="1">The sequence shown here is derived from an EMBL/GenBank/DDBJ whole genome shotgun (WGS) entry which is preliminary data.</text>
</comment>
<organism evidence="1 2">
    <name type="scientific">Polyrhizophydium stewartii</name>
    <dbReference type="NCBI Taxonomy" id="2732419"/>
    <lineage>
        <taxon>Eukaryota</taxon>
        <taxon>Fungi</taxon>
        <taxon>Fungi incertae sedis</taxon>
        <taxon>Chytridiomycota</taxon>
        <taxon>Chytridiomycota incertae sedis</taxon>
        <taxon>Chytridiomycetes</taxon>
        <taxon>Rhizophydiales</taxon>
        <taxon>Rhizophydiales incertae sedis</taxon>
        <taxon>Polyrhizophydium</taxon>
    </lineage>
</organism>
<dbReference type="InterPro" id="IPR036770">
    <property type="entry name" value="Ankyrin_rpt-contain_sf"/>
</dbReference>
<sequence length="548" mass="60210">MPAALSFAGCADVADMLERLPFELSEAVYAHVGLATKLLHGRLRLPVDNRTKSLLWIDCMANNVVSCVPLLPRRNLTFEKFLAPPSADIKAAIRARRDMAPVGLKHKGSVDFVMRSALFSPETCRMLLQRELRSREGQDPVLLQKQPYSSDWAVMVAAAGLGDTATMQSIISSRGTSLDMDVDNVAKAALRYDQASSLEILLPYVNNPKKLVSAAIDAKAVECFKMLLVKANVANITNKVISRAVMDNKSFVLQAIVVNQRRFSFAQMDCLVQASIEHRRFDLLQALSSSGFSLSDYDNVAAEAALRGDMELLGVIKPHLDDGDWFKIAMRKAAGSGDLDAVRRLHNEFDLACDHTAMDAAAAGGHLGVLGFLHTHRAEGYSAKAMNGAARGGHLDIVRFLHEQRIVCDDAEAMDGAASNGHLDVLEFLRTERGGRCSSRAIVGAARSDHGSTVDWLLEHFPHESMQGMPDAIKNAASSKHRRLATRLVHNHIECVHDDAVREFIEHRWFDLARAALDSENYDIAKIVLESPNFEPTGGLLEAARLNW</sequence>
<proteinExistence type="predicted"/>
<name>A0ABR4N3M9_9FUNG</name>
<evidence type="ECO:0000313" key="1">
    <source>
        <dbReference type="EMBL" id="KAL2914132.1"/>
    </source>
</evidence>